<dbReference type="EMBL" id="AP018823">
    <property type="protein sequence ID" value="BBF84392.1"/>
    <property type="molecule type" value="Genomic_DNA"/>
</dbReference>
<dbReference type="KEGG" id="amah:DLM_0740"/>
<name>A0A3G9GE69_9NEIS</name>
<accession>A0A3G9GE69</accession>
<reference evidence="2" key="3">
    <citation type="journal article" date="2017" name="Plant Physiol. Biochem.">
        <title>Differential oxidative and antioxidative response of duckweed Lemna minor toward plant growth promoting/inhibiting bacteria.</title>
        <authorList>
            <person name="Ishizawa H."/>
            <person name="Kuroda M."/>
            <person name="Morikawa M."/>
            <person name="Ike M."/>
        </authorList>
    </citation>
    <scope>NUCLEOTIDE SEQUENCE [LARGE SCALE GENOMIC DNA]</scope>
    <source>
        <strain evidence="2">H3</strain>
    </source>
</reference>
<keyword evidence="2" id="KW-1185">Reference proteome</keyword>
<sequence length="78" mass="8817">MFIEDSSSIAYRQLGSADGTVFSVPEFILRVDEADFHGWQLRYGEWTDFADRPGADGAAQALQLAVEEMLERVEYRGK</sequence>
<dbReference type="RefSeq" id="WP_089082717.1">
    <property type="nucleotide sequence ID" value="NZ_AP018823.1"/>
</dbReference>
<evidence type="ECO:0000313" key="1">
    <source>
        <dbReference type="EMBL" id="BBF84392.1"/>
    </source>
</evidence>
<evidence type="ECO:0000313" key="2">
    <source>
        <dbReference type="Proteomes" id="UP000198290"/>
    </source>
</evidence>
<protein>
    <submittedName>
        <fullName evidence="1">Uncharacterized protein</fullName>
    </submittedName>
</protein>
<dbReference type="AlphaFoldDB" id="A0A3G9GE69"/>
<dbReference type="Proteomes" id="UP000198290">
    <property type="component" value="Chromosome"/>
</dbReference>
<dbReference type="OrthoDB" id="8592108at2"/>
<gene>
    <name evidence="1" type="ORF">DLM_0740</name>
</gene>
<organism evidence="1 2">
    <name type="scientific">Aquitalea magnusonii</name>
    <dbReference type="NCBI Taxonomy" id="332411"/>
    <lineage>
        <taxon>Bacteria</taxon>
        <taxon>Pseudomonadati</taxon>
        <taxon>Pseudomonadota</taxon>
        <taxon>Betaproteobacteria</taxon>
        <taxon>Neisseriales</taxon>
        <taxon>Chromobacteriaceae</taxon>
        <taxon>Aquitalea</taxon>
    </lineage>
</organism>
<proteinExistence type="predicted"/>
<reference evidence="2" key="1">
    <citation type="journal article" date="2017" name="Biotechnol. Biofuels">
        <title>Evaluation of environmental bacterial communities as a factor affecting the growth of duckweed Lemna minor.</title>
        <authorList>
            <person name="Ishizawa H."/>
            <person name="Kuroda M."/>
            <person name="Morikawa M."/>
            <person name="Ike M."/>
        </authorList>
    </citation>
    <scope>NUCLEOTIDE SEQUENCE [LARGE SCALE GENOMIC DNA]</scope>
    <source>
        <strain evidence="2">H3</strain>
    </source>
</reference>
<reference evidence="1 2" key="2">
    <citation type="journal article" date="2017" name="Genome Announc.">
        <title>Draft genome sequence of Aquitalea magnusonii strain H3, a plant growth-promoting bacterium of duckweed Lemna minor.</title>
        <authorList>
            <person name="Ishizawa H."/>
            <person name="Kuroda M."/>
            <person name="Ike M."/>
        </authorList>
    </citation>
    <scope>NUCLEOTIDE SEQUENCE [LARGE SCALE GENOMIC DNA]</scope>
    <source>
        <strain evidence="1 2">H3</strain>
    </source>
</reference>